<dbReference type="Proteomes" id="UP001527866">
    <property type="component" value="Unassembled WGS sequence"/>
</dbReference>
<comment type="similarity">
    <text evidence="2">Belongs to the polysaccharide lyase 1 family.</text>
</comment>
<keyword evidence="2" id="KW-0119">Carbohydrate metabolism</keyword>
<evidence type="ECO:0000313" key="4">
    <source>
        <dbReference type="EMBL" id="MDA2814039.1"/>
    </source>
</evidence>
<dbReference type="InterPro" id="IPR002022">
    <property type="entry name" value="Pec_lyase"/>
</dbReference>
<name>A0ABT4UC50_9ACTN</name>
<feature type="domain" description="Pectate lyase" evidence="3">
    <location>
        <begin position="86"/>
        <end position="302"/>
    </location>
</feature>
<dbReference type="PANTHER" id="PTHR31683">
    <property type="entry name" value="PECTATE LYASE 18-RELATED"/>
    <property type="match status" value="1"/>
</dbReference>
<dbReference type="EMBL" id="JAQFWQ010000101">
    <property type="protein sequence ID" value="MDA2814039.1"/>
    <property type="molecule type" value="Genomic_DNA"/>
</dbReference>
<keyword evidence="1 2" id="KW-0456">Lyase</keyword>
<proteinExistence type="inferred from homology"/>
<dbReference type="InterPro" id="IPR012334">
    <property type="entry name" value="Pectin_lyas_fold"/>
</dbReference>
<evidence type="ECO:0000256" key="2">
    <source>
        <dbReference type="RuleBase" id="RU361173"/>
    </source>
</evidence>
<reference evidence="4 5" key="1">
    <citation type="submission" date="2023-01" db="EMBL/GenBank/DDBJ databases">
        <title>Draft genome sequence of Nocardiopsis sp. RSe5-2 isolated from halophytes.</title>
        <authorList>
            <person name="Duangmal K."/>
            <person name="Chantavorakit T."/>
        </authorList>
    </citation>
    <scope>NUCLEOTIDE SEQUENCE [LARGE SCALE GENOMIC DNA]</scope>
    <source>
        <strain evidence="4 5">RSe5-2</strain>
    </source>
</reference>
<dbReference type="SUPFAM" id="SSF51126">
    <property type="entry name" value="Pectin lyase-like"/>
    <property type="match status" value="1"/>
</dbReference>
<evidence type="ECO:0000313" key="5">
    <source>
        <dbReference type="Proteomes" id="UP001527866"/>
    </source>
</evidence>
<gene>
    <name evidence="4" type="ORF">O4J56_25560</name>
</gene>
<dbReference type="InterPro" id="IPR011050">
    <property type="entry name" value="Pectin_lyase_fold/virulence"/>
</dbReference>
<evidence type="ECO:0000259" key="3">
    <source>
        <dbReference type="SMART" id="SM00656"/>
    </source>
</evidence>
<organism evidence="4 5">
    <name type="scientific">Nocardiopsis endophytica</name>
    <dbReference type="NCBI Taxonomy" id="3018445"/>
    <lineage>
        <taxon>Bacteria</taxon>
        <taxon>Bacillati</taxon>
        <taxon>Actinomycetota</taxon>
        <taxon>Actinomycetes</taxon>
        <taxon>Streptosporangiales</taxon>
        <taxon>Nocardiopsidaceae</taxon>
        <taxon>Nocardiopsis</taxon>
    </lineage>
</organism>
<protein>
    <submittedName>
        <fullName evidence="4">Right-handed parallel beta-helix repeat-containing protein</fullName>
    </submittedName>
</protein>
<keyword evidence="5" id="KW-1185">Reference proteome</keyword>
<dbReference type="Pfam" id="PF00544">
    <property type="entry name" value="Pectate_lyase_4"/>
    <property type="match status" value="1"/>
</dbReference>
<dbReference type="SMART" id="SM00656">
    <property type="entry name" value="Amb_all"/>
    <property type="match status" value="1"/>
</dbReference>
<accession>A0ABT4UC50</accession>
<dbReference type="PANTHER" id="PTHR31683:SF18">
    <property type="entry name" value="PECTATE LYASE 21-RELATED"/>
    <property type="match status" value="1"/>
</dbReference>
<keyword evidence="2" id="KW-0624">Polysaccharide degradation</keyword>
<dbReference type="InterPro" id="IPR045032">
    <property type="entry name" value="PEL"/>
</dbReference>
<evidence type="ECO:0000256" key="1">
    <source>
        <dbReference type="ARBA" id="ARBA00023239"/>
    </source>
</evidence>
<sequence>MSPAHAPTHPRRRYAALALPAVGALAAGLLGAVPPLSAAADSTDAAAADSPVGYASMNGGTTGGFGAGTVHEYVLSEYWPGSGHGSPGDALYALLKEHRGKSGEGLVVYVDETVSADAFSESKLDVKDLENVSLLGVGEQGEFDGVGINIRNAHNVVVRNLEIHHVDRGEKDGIGVQADSSNVWIDHNEIYNEFQGADKERYDGLIDIKSGSEYVTVSWNHLHDSWKTMLTASSDSESAASDKITYTNNHFENVNSRVPLIRRSEVHMLNNYFEDIAASAINCRMGAQVLVEGNYFQRTGSGETDGHAGQVEGPVGWWYGSDETGYWNLVDNAFEETPSGHLESTTDFTVPYSYDALSPEEAKAQVEQNAGNGVIDVAP</sequence>
<dbReference type="RefSeq" id="WP_270689269.1">
    <property type="nucleotide sequence ID" value="NZ_JAQFWQ010000101.1"/>
</dbReference>
<keyword evidence="2" id="KW-0964">Secreted</keyword>
<comment type="subcellular location">
    <subcellularLocation>
        <location evidence="2">Secreted</location>
    </subcellularLocation>
</comment>
<dbReference type="Gene3D" id="2.160.20.10">
    <property type="entry name" value="Single-stranded right-handed beta-helix, Pectin lyase-like"/>
    <property type="match status" value="1"/>
</dbReference>
<comment type="caution">
    <text evidence="4">The sequence shown here is derived from an EMBL/GenBank/DDBJ whole genome shotgun (WGS) entry which is preliminary data.</text>
</comment>